<dbReference type="PANTHER" id="PTHR34502">
    <property type="entry name" value="DUF6594 DOMAIN-CONTAINING PROTEIN-RELATED"/>
    <property type="match status" value="1"/>
</dbReference>
<evidence type="ECO:0000313" key="5">
    <source>
        <dbReference type="Proteomes" id="UP000799770"/>
    </source>
</evidence>
<protein>
    <recommendedName>
        <fullName evidence="3">DUF6594 domain-containing protein</fullName>
    </recommendedName>
</protein>
<keyword evidence="5" id="KW-1185">Reference proteome</keyword>
<reference evidence="4" key="1">
    <citation type="journal article" date="2020" name="Stud. Mycol.">
        <title>101 Dothideomycetes genomes: a test case for predicting lifestyles and emergence of pathogens.</title>
        <authorList>
            <person name="Haridas S."/>
            <person name="Albert R."/>
            <person name="Binder M."/>
            <person name="Bloem J."/>
            <person name="Labutti K."/>
            <person name="Salamov A."/>
            <person name="Andreopoulos B."/>
            <person name="Baker S."/>
            <person name="Barry K."/>
            <person name="Bills G."/>
            <person name="Bluhm B."/>
            <person name="Cannon C."/>
            <person name="Castanera R."/>
            <person name="Culley D."/>
            <person name="Daum C."/>
            <person name="Ezra D."/>
            <person name="Gonzalez J."/>
            <person name="Henrissat B."/>
            <person name="Kuo A."/>
            <person name="Liang C."/>
            <person name="Lipzen A."/>
            <person name="Lutzoni F."/>
            <person name="Magnuson J."/>
            <person name="Mondo S."/>
            <person name="Nolan M."/>
            <person name="Ohm R."/>
            <person name="Pangilinan J."/>
            <person name="Park H.-J."/>
            <person name="Ramirez L."/>
            <person name="Alfaro M."/>
            <person name="Sun H."/>
            <person name="Tritt A."/>
            <person name="Yoshinaga Y."/>
            <person name="Zwiers L.-H."/>
            <person name="Turgeon B."/>
            <person name="Goodwin S."/>
            <person name="Spatafora J."/>
            <person name="Crous P."/>
            <person name="Grigoriev I."/>
        </authorList>
    </citation>
    <scope>NUCLEOTIDE SEQUENCE</scope>
    <source>
        <strain evidence="4">CBS 627.86</strain>
    </source>
</reference>
<dbReference type="PANTHER" id="PTHR34502:SF4">
    <property type="entry name" value="DUF6594 DOMAIN-CONTAINING PROTEIN"/>
    <property type="match status" value="1"/>
</dbReference>
<gene>
    <name evidence="4" type="ORF">BDV96DRAFT_625796</name>
</gene>
<name>A0A6A5YHK4_9PLEO</name>
<keyword evidence="2" id="KW-0472">Membrane</keyword>
<keyword evidence="2" id="KW-0812">Transmembrane</keyword>
<keyword evidence="2" id="KW-1133">Transmembrane helix</keyword>
<feature type="region of interest" description="Disordered" evidence="1">
    <location>
        <begin position="1"/>
        <end position="32"/>
    </location>
</feature>
<dbReference type="OrthoDB" id="5416037at2759"/>
<feature type="transmembrane region" description="Helical" evidence="2">
    <location>
        <begin position="247"/>
        <end position="269"/>
    </location>
</feature>
<feature type="transmembrane region" description="Helical" evidence="2">
    <location>
        <begin position="304"/>
        <end position="323"/>
    </location>
</feature>
<feature type="domain" description="DUF6594" evidence="3">
    <location>
        <begin position="66"/>
        <end position="318"/>
    </location>
</feature>
<evidence type="ECO:0000313" key="4">
    <source>
        <dbReference type="EMBL" id="KAF2106729.1"/>
    </source>
</evidence>
<feature type="compositionally biased region" description="Polar residues" evidence="1">
    <location>
        <begin position="1"/>
        <end position="31"/>
    </location>
</feature>
<evidence type="ECO:0000256" key="1">
    <source>
        <dbReference type="SAM" id="MobiDB-lite"/>
    </source>
</evidence>
<organism evidence="4 5">
    <name type="scientific">Lophiotrema nucula</name>
    <dbReference type="NCBI Taxonomy" id="690887"/>
    <lineage>
        <taxon>Eukaryota</taxon>
        <taxon>Fungi</taxon>
        <taxon>Dikarya</taxon>
        <taxon>Ascomycota</taxon>
        <taxon>Pezizomycotina</taxon>
        <taxon>Dothideomycetes</taxon>
        <taxon>Pleosporomycetidae</taxon>
        <taxon>Pleosporales</taxon>
        <taxon>Lophiotremataceae</taxon>
        <taxon>Lophiotrema</taxon>
    </lineage>
</organism>
<feature type="transmembrane region" description="Helical" evidence="2">
    <location>
        <begin position="281"/>
        <end position="298"/>
    </location>
</feature>
<dbReference type="Proteomes" id="UP000799770">
    <property type="component" value="Unassembled WGS sequence"/>
</dbReference>
<sequence>MAQQSYQASATVTSAPPHHNSQPSSYATQTSPPIPLQAVVVATTNPAAQQLSEKEKKQKAWKYEGYREFSKWMASDDDCFVIRRFHSLNAHVILYLQDRIVEIEEELEKIHVKNASNHDDGQRNSSFRWDRLFEPERDRLMKELADLLHQYNQHIDTYSRIRERPQAERRQVQNLQTYMRRGAITKAEGGFAQRSRDLMSINPKTVSPLGRLLESTRVVRLSRFFQAKADPDSHIISDYVHYTSDEALAIFTTIAIIVLGLVMLLGPLWWLEFVANSKIRLGIITGFLAVFMGLMSLATNNRPFEVVASSAAYAAVLMVYMQIGSNG</sequence>
<dbReference type="InterPro" id="IPR046529">
    <property type="entry name" value="DUF6594"/>
</dbReference>
<dbReference type="Pfam" id="PF20237">
    <property type="entry name" value="DUF6594"/>
    <property type="match status" value="1"/>
</dbReference>
<accession>A0A6A5YHK4</accession>
<evidence type="ECO:0000259" key="3">
    <source>
        <dbReference type="Pfam" id="PF20237"/>
    </source>
</evidence>
<dbReference type="EMBL" id="ML977360">
    <property type="protein sequence ID" value="KAF2106729.1"/>
    <property type="molecule type" value="Genomic_DNA"/>
</dbReference>
<proteinExistence type="predicted"/>
<dbReference type="AlphaFoldDB" id="A0A6A5YHK4"/>
<evidence type="ECO:0000256" key="2">
    <source>
        <dbReference type="SAM" id="Phobius"/>
    </source>
</evidence>